<evidence type="ECO:0000313" key="2">
    <source>
        <dbReference type="Proteomes" id="UP000316280"/>
    </source>
</evidence>
<proteinExistence type="predicted"/>
<dbReference type="Gene3D" id="3.40.1350.120">
    <property type="match status" value="1"/>
</dbReference>
<dbReference type="EMBL" id="SFBR01000076">
    <property type="protein sequence ID" value="TRT87210.1"/>
    <property type="molecule type" value="Genomic_DNA"/>
</dbReference>
<evidence type="ECO:0000313" key="1">
    <source>
        <dbReference type="EMBL" id="TRT87210.1"/>
    </source>
</evidence>
<name>A0A552AP58_MICAE</name>
<protein>
    <submittedName>
        <fullName evidence="1">Uncharacterized protein</fullName>
    </submittedName>
</protein>
<accession>A0A552AP58</accession>
<dbReference type="Proteomes" id="UP000316280">
    <property type="component" value="Unassembled WGS sequence"/>
</dbReference>
<comment type="caution">
    <text evidence="1">The sequence shown here is derived from an EMBL/GenBank/DDBJ whole genome shotgun (WGS) entry which is preliminary data.</text>
</comment>
<sequence>MATEIQEKVASGQAENIVVNLTDSSIAPTVLGDQLAKFPIPGLKRVIIIDKTGVSTAINFTGN</sequence>
<dbReference type="AlphaFoldDB" id="A0A552AP58"/>
<gene>
    <name evidence="1" type="ORF">EWV63_09035</name>
</gene>
<reference evidence="1 2" key="1">
    <citation type="submission" date="2019-01" db="EMBL/GenBank/DDBJ databases">
        <title>Coherence of Microcystis species and biogeography revealed through population genomics.</title>
        <authorList>
            <person name="Perez-Carrascal O.M."/>
            <person name="Terrat Y."/>
            <person name="Giani A."/>
            <person name="Fortin N."/>
            <person name="Tromas N."/>
            <person name="Shapiro B.J."/>
        </authorList>
    </citation>
    <scope>NUCLEOTIDE SEQUENCE [LARGE SCALE GENOMIC DNA]</scope>
    <source>
        <strain evidence="1">Ma_OC_H_19870700_S124</strain>
    </source>
</reference>
<organism evidence="1 2">
    <name type="scientific">Microcystis aeruginosa Ma_OC_H_19870700_S124</name>
    <dbReference type="NCBI Taxonomy" id="2486262"/>
    <lineage>
        <taxon>Bacteria</taxon>
        <taxon>Bacillati</taxon>
        <taxon>Cyanobacteriota</taxon>
        <taxon>Cyanophyceae</taxon>
        <taxon>Oscillatoriophycideae</taxon>
        <taxon>Chroococcales</taxon>
        <taxon>Microcystaceae</taxon>
        <taxon>Microcystis</taxon>
    </lineage>
</organism>